<dbReference type="InterPro" id="IPR045474">
    <property type="entry name" value="GEVED"/>
</dbReference>
<comment type="cofactor">
    <cofactor evidence="1">
        <name>Zn(2+)</name>
        <dbReference type="ChEBI" id="CHEBI:29105"/>
    </cofactor>
</comment>
<accession>A0ABW3JKM8</accession>
<dbReference type="Proteomes" id="UP001597061">
    <property type="component" value="Unassembled WGS sequence"/>
</dbReference>
<evidence type="ECO:0000313" key="14">
    <source>
        <dbReference type="Proteomes" id="UP001597061"/>
    </source>
</evidence>
<keyword evidence="13" id="KW-0121">Carboxypeptidase</keyword>
<feature type="domain" description="Fibronectin type-III" evidence="11">
    <location>
        <begin position="800"/>
        <end position="886"/>
    </location>
</feature>
<dbReference type="Pfam" id="PF20009">
    <property type="entry name" value="GEVED"/>
    <property type="match status" value="1"/>
</dbReference>
<keyword evidence="6" id="KW-0862">Zinc</keyword>
<evidence type="ECO:0000256" key="5">
    <source>
        <dbReference type="ARBA" id="ARBA00022801"/>
    </source>
</evidence>
<evidence type="ECO:0000256" key="1">
    <source>
        <dbReference type="ARBA" id="ARBA00001947"/>
    </source>
</evidence>
<feature type="compositionally biased region" description="Polar residues" evidence="9">
    <location>
        <begin position="305"/>
        <end position="315"/>
    </location>
</feature>
<organism evidence="13 14">
    <name type="scientific">Mariniflexile jejuense</name>
    <dbReference type="NCBI Taxonomy" id="1173582"/>
    <lineage>
        <taxon>Bacteria</taxon>
        <taxon>Pseudomonadati</taxon>
        <taxon>Bacteroidota</taxon>
        <taxon>Flavobacteriia</taxon>
        <taxon>Flavobacteriales</taxon>
        <taxon>Flavobacteriaceae</taxon>
        <taxon>Mariniflexile</taxon>
    </lineage>
</organism>
<evidence type="ECO:0000256" key="4">
    <source>
        <dbReference type="ARBA" id="ARBA00022729"/>
    </source>
</evidence>
<dbReference type="CDD" id="cd00063">
    <property type="entry name" value="FN3"/>
    <property type="match status" value="1"/>
</dbReference>
<dbReference type="SUPFAM" id="SSF49265">
    <property type="entry name" value="Fibronectin type III"/>
    <property type="match status" value="1"/>
</dbReference>
<protein>
    <submittedName>
        <fullName evidence="13">M14 family zinc carboxypeptidase</fullName>
    </submittedName>
</protein>
<evidence type="ECO:0000256" key="3">
    <source>
        <dbReference type="ARBA" id="ARBA00022670"/>
    </source>
</evidence>
<dbReference type="RefSeq" id="WP_379926741.1">
    <property type="nucleotide sequence ID" value="NZ_JBHTJI010000042.1"/>
</dbReference>
<dbReference type="PROSITE" id="PS52035">
    <property type="entry name" value="PEPTIDASE_M14"/>
    <property type="match status" value="1"/>
</dbReference>
<dbReference type="InterPro" id="IPR032179">
    <property type="entry name" value="Cry22Aa_Ig-like"/>
</dbReference>
<keyword evidence="14" id="KW-1185">Reference proteome</keyword>
<dbReference type="SUPFAM" id="SSF53187">
    <property type="entry name" value="Zn-dependent exopeptidases"/>
    <property type="match status" value="1"/>
</dbReference>
<feature type="signal peptide" evidence="10">
    <location>
        <begin position="1"/>
        <end position="19"/>
    </location>
</feature>
<dbReference type="InterPro" id="IPR026444">
    <property type="entry name" value="Secre_tail"/>
</dbReference>
<keyword evidence="3" id="KW-0645">Protease</keyword>
<dbReference type="InterPro" id="IPR003961">
    <property type="entry name" value="FN3_dom"/>
</dbReference>
<dbReference type="PANTHER" id="PTHR11705:SF143">
    <property type="entry name" value="SLL0236 PROTEIN"/>
    <property type="match status" value="1"/>
</dbReference>
<evidence type="ECO:0000313" key="13">
    <source>
        <dbReference type="EMBL" id="MFD0991065.1"/>
    </source>
</evidence>
<reference evidence="14" key="1">
    <citation type="journal article" date="2019" name="Int. J. Syst. Evol. Microbiol.">
        <title>The Global Catalogue of Microorganisms (GCM) 10K type strain sequencing project: providing services to taxonomists for standard genome sequencing and annotation.</title>
        <authorList>
            <consortium name="The Broad Institute Genomics Platform"/>
            <consortium name="The Broad Institute Genome Sequencing Center for Infectious Disease"/>
            <person name="Wu L."/>
            <person name="Ma J."/>
        </authorList>
    </citation>
    <scope>NUCLEOTIDE SEQUENCE [LARGE SCALE GENOMIC DNA]</scope>
    <source>
        <strain evidence="14">CCUG 62414</strain>
    </source>
</reference>
<dbReference type="Pfam" id="PF16403">
    <property type="entry name" value="Bact_surface_Ig-like"/>
    <property type="match status" value="2"/>
</dbReference>
<dbReference type="InterPro" id="IPR033810">
    <property type="entry name" value="Carboxypeptidase_T"/>
</dbReference>
<comment type="similarity">
    <text evidence="2 8">Belongs to the peptidase M14 family.</text>
</comment>
<evidence type="ECO:0000256" key="10">
    <source>
        <dbReference type="SAM" id="SignalP"/>
    </source>
</evidence>
<sequence>MNKITLTLILLLYSTFALTQQNNTAKRISISNPSESVLIQIKKAGIDLNCGPRFINNNLELELSNEEILELKKNGINYTILIDDLTKFYSEKNAIELPKAKVELTSLKSNKNKKSNTSSTQKSLSKQNVIVGNPVQHDECSEINWTVPNNFQLGSMGGCLTVSETLAQLDLMRSLYPNLISIKADASSIGQKTYGNTTGSTTWPGQTVYYVRISDNPNIDETNEPETLITGMTHAREVNSLMNVMYFMWYILENYDSDPFIKNVVDNQELYFIPIINPDGLRWNEVIAPSGGGLQRKNLRPGTADNGTNSTTNNVRGVDLNRNFNYYWGWDNSGSSPTASSNVYRGPSAGSEPETQILQDFVLNHDFKIAVNHHGGLNSIVTSSYNGSVLALDSGREDEYAKLCHDLTHYNRYIYGSAPNTLYEANGDTNDWMLGGPAVSSGGQTNAGSGKNVLTIAPENGDDFWPSPSLITPIAQNAMRTNFLSVLYSGKFAKLHDLNASNIATTTGNLNFGVEYLGKTYNNITLNVTPISSNITSITSPPVQTGWNKLEQRNLSIPFILNANIQPNDKIEFQVTLSNNDFVIYQANYIKYYQPSILFQDNPDVSGITNWTSSGGSWGTTDNAYSGSTAITDSPSGSYSNNESKTLTLNTSINLSNSSSALVQFYAKWDIERNYDLVQFEASTNSGSSWAALCGNYNKPAATAATNYHLNKNTTAFKDHQSLNGAIIYDGDTMDKWVMEEILINNTQNSFLLGQSNIQFRFRFKSDSTNREDDLTTTFDGFTFDDFKVLGFIAPCVTEVPSGITNSSTTQNSTNITWSNIPSTTYDLRYKISGSSTWTTLIGLTSASANLAGLAASTNYEVQVRSNCGVSNSAYSSSYNFTTASIVYCASNGNSSARGYTRNVTFGIINNTTAFGAGGYSDFTSISTDVMMGSNYSISIGKQIVSGRSAAVSVWIDYNKDGDFDDANELILNSAASTTATITGTITIPQSATPGNTRMRVSLRNGGTPVTCGAFTYGEVEDYSINIQSLVDTTPPVITLNGASTLNLFIGNTYTELGAAASDNKDGNISANIVISGSVNTAIAGTYNINYNVSDAAGNQATQVSRTINVVPDTIAPVITLNGASTINLNVSDTYTELGATATDNKDGNISANIIIGGTVNTAVAGTYIKTYNVTDAAGNNATQVTRTIIVASAPSNVVLHQGYFETGNDGWTLGSGDAGRYAGSRSYEGSYSLYIRDNSGIASSITSPILNLSPYSQVEIRFYFYPTSMETNEDFWLLYYNGSTWSTIKTYVSGTNFNNNSFYTSTVTLNASQYNFATNSQFRFQCDASANDDLVYIDQVIITGLGTNNSAKTISGKVLDVSENTIVENNFKLYPNPVNGAILNIKLSKESNVSYKIINMLGQVISIGKTTKEIPVGNLENGTYFLEVNDGEQVMTKRFIKN</sequence>
<gene>
    <name evidence="13" type="ORF">ACFQ1R_13230</name>
</gene>
<feature type="region of interest" description="Disordered" evidence="9">
    <location>
        <begin position="294"/>
        <end position="315"/>
    </location>
</feature>
<dbReference type="InterPro" id="IPR000834">
    <property type="entry name" value="Peptidase_M14"/>
</dbReference>
<dbReference type="PANTHER" id="PTHR11705">
    <property type="entry name" value="PROTEASE FAMILY M14 CARBOXYPEPTIDASE A,B"/>
    <property type="match status" value="1"/>
</dbReference>
<dbReference type="NCBIfam" id="TIGR04183">
    <property type="entry name" value="Por_Secre_tail"/>
    <property type="match status" value="1"/>
</dbReference>
<feature type="chain" id="PRO_5047422724" evidence="10">
    <location>
        <begin position="20"/>
        <end position="1443"/>
    </location>
</feature>
<dbReference type="GO" id="GO:0004180">
    <property type="term" value="F:carboxypeptidase activity"/>
    <property type="evidence" value="ECO:0007669"/>
    <property type="project" value="UniProtKB-KW"/>
</dbReference>
<evidence type="ECO:0000256" key="7">
    <source>
        <dbReference type="ARBA" id="ARBA00023049"/>
    </source>
</evidence>
<feature type="active site" description="Proton donor/acceptor" evidence="8">
    <location>
        <position position="459"/>
    </location>
</feature>
<keyword evidence="4 10" id="KW-0732">Signal</keyword>
<dbReference type="PROSITE" id="PS50853">
    <property type="entry name" value="FN3"/>
    <property type="match status" value="1"/>
</dbReference>
<dbReference type="Gene3D" id="3.40.630.10">
    <property type="entry name" value="Zn peptidases"/>
    <property type="match status" value="1"/>
</dbReference>
<comment type="caution">
    <text evidence="13">The sequence shown here is derived from an EMBL/GenBank/DDBJ whole genome shotgun (WGS) entry which is preliminary data.</text>
</comment>
<evidence type="ECO:0000259" key="11">
    <source>
        <dbReference type="PROSITE" id="PS50853"/>
    </source>
</evidence>
<dbReference type="InterPro" id="IPR013783">
    <property type="entry name" value="Ig-like_fold"/>
</dbReference>
<proteinExistence type="inferred from homology"/>
<evidence type="ECO:0000256" key="6">
    <source>
        <dbReference type="ARBA" id="ARBA00022833"/>
    </source>
</evidence>
<evidence type="ECO:0000259" key="12">
    <source>
        <dbReference type="PROSITE" id="PS52035"/>
    </source>
</evidence>
<name>A0ABW3JKM8_9FLAO</name>
<evidence type="ECO:0000256" key="9">
    <source>
        <dbReference type="SAM" id="MobiDB-lite"/>
    </source>
</evidence>
<dbReference type="EMBL" id="JBHTJI010000042">
    <property type="protein sequence ID" value="MFD0991065.1"/>
    <property type="molecule type" value="Genomic_DNA"/>
</dbReference>
<evidence type="ECO:0000256" key="2">
    <source>
        <dbReference type="ARBA" id="ARBA00005988"/>
    </source>
</evidence>
<dbReference type="Pfam" id="PF00246">
    <property type="entry name" value="Peptidase_M14"/>
    <property type="match status" value="1"/>
</dbReference>
<dbReference type="CDD" id="cd03859">
    <property type="entry name" value="M14_CPT"/>
    <property type="match status" value="1"/>
</dbReference>
<dbReference type="Gene3D" id="2.60.40.10">
    <property type="entry name" value="Immunoglobulins"/>
    <property type="match status" value="3"/>
</dbReference>
<dbReference type="InterPro" id="IPR036116">
    <property type="entry name" value="FN3_sf"/>
</dbReference>
<dbReference type="SMART" id="SM00631">
    <property type="entry name" value="Zn_pept"/>
    <property type="match status" value="1"/>
</dbReference>
<feature type="domain" description="Peptidase M14" evidence="12">
    <location>
        <begin position="158"/>
        <end position="489"/>
    </location>
</feature>
<evidence type="ECO:0000256" key="8">
    <source>
        <dbReference type="PROSITE-ProRule" id="PRU01379"/>
    </source>
</evidence>
<keyword evidence="7" id="KW-0482">Metalloprotease</keyword>
<keyword evidence="5" id="KW-0378">Hydrolase</keyword>
<dbReference type="Pfam" id="PF18962">
    <property type="entry name" value="Por_Secre_tail"/>
    <property type="match status" value="1"/>
</dbReference>